<dbReference type="GO" id="GO:0103016">
    <property type="term" value="F:tRNA-uridine 2-sulfurtransferase activity"/>
    <property type="evidence" value="ECO:0007669"/>
    <property type="project" value="UniProtKB-EC"/>
</dbReference>
<dbReference type="PANTHER" id="PTHR11933">
    <property type="entry name" value="TRNA 5-METHYLAMINOMETHYL-2-THIOURIDYLATE -METHYLTRANSFERASE"/>
    <property type="match status" value="1"/>
</dbReference>
<dbReference type="EMBL" id="VSSQ01099485">
    <property type="protein sequence ID" value="MPN42040.1"/>
    <property type="molecule type" value="Genomic_DNA"/>
</dbReference>
<evidence type="ECO:0000259" key="1">
    <source>
        <dbReference type="Pfam" id="PF20258"/>
    </source>
</evidence>
<dbReference type="InterPro" id="IPR046884">
    <property type="entry name" value="MnmA-like_central"/>
</dbReference>
<dbReference type="GO" id="GO:0002143">
    <property type="term" value="P:tRNA wobble position uridine thiolation"/>
    <property type="evidence" value="ECO:0007669"/>
    <property type="project" value="TreeGrafter"/>
</dbReference>
<sequence>MLHRLTPAVLRRTVFPLHNMEKSEVREKAADFGLPIPPDSQDLCFIPNGGYAAYLGIPPKAGEPVDAAGQVLGRHEGIHRFTIGQKHGINGQKLYVSSIDAASGRVTLTEEALLYRPDIFVKEVNWITPAGETDCEVRLRHTPRLSKAHVVPLEGHRAHIVFEEPQRAPAPGQSAVFYGGEVVFGGGFIE</sequence>
<dbReference type="Pfam" id="PF20258">
    <property type="entry name" value="tRNA_Me_trans_C"/>
    <property type="match status" value="1"/>
</dbReference>
<dbReference type="Gene3D" id="3.40.50.620">
    <property type="entry name" value="HUPs"/>
    <property type="match status" value="1"/>
</dbReference>
<keyword evidence="3" id="KW-0808">Transferase</keyword>
<gene>
    <name evidence="3" type="primary">mnmA_55</name>
    <name evidence="3" type="ORF">SDC9_189596</name>
</gene>
<dbReference type="Pfam" id="PF03054">
    <property type="entry name" value="tRNA_Me_trans"/>
    <property type="match status" value="1"/>
</dbReference>
<protein>
    <submittedName>
        <fullName evidence="3">tRNA-specific 2-thiouridylase MnmA</fullName>
        <ecNumber evidence="3">2.8.1.13</ecNumber>
    </submittedName>
</protein>
<feature type="domain" description="tRNA-specific 2-thiouridylase MnmA-like C-terminal" evidence="1">
    <location>
        <begin position="119"/>
        <end position="189"/>
    </location>
</feature>
<proteinExistence type="predicted"/>
<dbReference type="AlphaFoldDB" id="A0A645HT58"/>
<evidence type="ECO:0000259" key="2">
    <source>
        <dbReference type="Pfam" id="PF20259"/>
    </source>
</evidence>
<dbReference type="SUPFAM" id="SSF52402">
    <property type="entry name" value="Adenine nucleotide alpha hydrolases-like"/>
    <property type="match status" value="1"/>
</dbReference>
<reference evidence="3" key="1">
    <citation type="submission" date="2019-08" db="EMBL/GenBank/DDBJ databases">
        <authorList>
            <person name="Kucharzyk K."/>
            <person name="Murdoch R.W."/>
            <person name="Higgins S."/>
            <person name="Loffler F."/>
        </authorList>
    </citation>
    <scope>NUCLEOTIDE SEQUENCE</scope>
</reference>
<name>A0A645HT58_9ZZZZ</name>
<organism evidence="3">
    <name type="scientific">bioreactor metagenome</name>
    <dbReference type="NCBI Taxonomy" id="1076179"/>
    <lineage>
        <taxon>unclassified sequences</taxon>
        <taxon>metagenomes</taxon>
        <taxon>ecological metagenomes</taxon>
    </lineage>
</organism>
<dbReference type="PANTHER" id="PTHR11933:SF5">
    <property type="entry name" value="MITOCHONDRIAL TRNA-SPECIFIC 2-THIOURIDYLASE 1"/>
    <property type="match status" value="1"/>
</dbReference>
<dbReference type="InterPro" id="IPR023382">
    <property type="entry name" value="MnmA-like_central_sf"/>
</dbReference>
<dbReference type="Gene3D" id="2.30.30.280">
    <property type="entry name" value="Adenine nucleotide alpha hydrolases-like domains"/>
    <property type="match status" value="1"/>
</dbReference>
<dbReference type="InterPro" id="IPR014729">
    <property type="entry name" value="Rossmann-like_a/b/a_fold"/>
</dbReference>
<comment type="caution">
    <text evidence="3">The sequence shown here is derived from an EMBL/GenBank/DDBJ whole genome shotgun (WGS) entry which is preliminary data.</text>
</comment>
<feature type="domain" description="tRNA-specific 2-thiouridylase MnmA-like central" evidence="2">
    <location>
        <begin position="57"/>
        <end position="107"/>
    </location>
</feature>
<dbReference type="Pfam" id="PF20259">
    <property type="entry name" value="tRNA_Me_trans_M"/>
    <property type="match status" value="1"/>
</dbReference>
<dbReference type="Gene3D" id="2.40.30.10">
    <property type="entry name" value="Translation factors"/>
    <property type="match status" value="1"/>
</dbReference>
<dbReference type="InterPro" id="IPR046885">
    <property type="entry name" value="MnmA-like_C"/>
</dbReference>
<dbReference type="EC" id="2.8.1.13" evidence="3"/>
<accession>A0A645HT58</accession>
<evidence type="ECO:0000313" key="3">
    <source>
        <dbReference type="EMBL" id="MPN42040.1"/>
    </source>
</evidence>